<dbReference type="AlphaFoldDB" id="A0A5J4S0V5"/>
<name>A0A5J4S0V5_9ZZZZ</name>
<proteinExistence type="predicted"/>
<reference evidence="1" key="1">
    <citation type="submission" date="2019-03" db="EMBL/GenBank/DDBJ databases">
        <title>Single cell metagenomics reveals metabolic interactions within the superorganism composed of flagellate Streblomastix strix and complex community of Bacteroidetes bacteria on its surface.</title>
        <authorList>
            <person name="Treitli S.C."/>
            <person name="Kolisko M."/>
            <person name="Husnik F."/>
            <person name="Keeling P."/>
            <person name="Hampl V."/>
        </authorList>
    </citation>
    <scope>NUCLEOTIDE SEQUENCE</scope>
    <source>
        <strain evidence="1">STM</strain>
    </source>
</reference>
<accession>A0A5J4S0V5</accession>
<evidence type="ECO:0000313" key="1">
    <source>
        <dbReference type="EMBL" id="KAA6339322.1"/>
    </source>
</evidence>
<comment type="caution">
    <text evidence="1">The sequence shown here is derived from an EMBL/GenBank/DDBJ whole genome shotgun (WGS) entry which is preliminary data.</text>
</comment>
<sequence length="32" mass="3750">LWHGGEAKQPKEKFRALPKEDREALIKFLQSV</sequence>
<protein>
    <submittedName>
        <fullName evidence="1">Uncharacterized protein</fullName>
    </submittedName>
</protein>
<gene>
    <name evidence="1" type="ORF">EZS27_012729</name>
</gene>
<feature type="non-terminal residue" evidence="1">
    <location>
        <position position="1"/>
    </location>
</feature>
<dbReference type="EMBL" id="SNRY01000545">
    <property type="protein sequence ID" value="KAA6339322.1"/>
    <property type="molecule type" value="Genomic_DNA"/>
</dbReference>
<organism evidence="1">
    <name type="scientific">termite gut metagenome</name>
    <dbReference type="NCBI Taxonomy" id="433724"/>
    <lineage>
        <taxon>unclassified sequences</taxon>
        <taxon>metagenomes</taxon>
        <taxon>organismal metagenomes</taxon>
    </lineage>
</organism>
<dbReference type="Pfam" id="PF06537">
    <property type="entry name" value="DHOR"/>
    <property type="match status" value="1"/>
</dbReference>
<dbReference type="InterPro" id="IPR010538">
    <property type="entry name" value="DHOR"/>
</dbReference>